<comment type="caution">
    <text evidence="2">The sequence shown here is derived from an EMBL/GenBank/DDBJ whole genome shotgun (WGS) entry which is preliminary data.</text>
</comment>
<dbReference type="PANTHER" id="PTHR33055:SF3">
    <property type="entry name" value="PUTATIVE TRANSPOSASE FOR IS117-RELATED"/>
    <property type="match status" value="1"/>
</dbReference>
<organism evidence="2 3">
    <name type="scientific">Streptomyces pseudovenezuelae</name>
    <dbReference type="NCBI Taxonomy" id="67350"/>
    <lineage>
        <taxon>Bacteria</taxon>
        <taxon>Bacillati</taxon>
        <taxon>Actinomycetota</taxon>
        <taxon>Actinomycetes</taxon>
        <taxon>Kitasatosporales</taxon>
        <taxon>Streptomycetaceae</taxon>
        <taxon>Streptomyces</taxon>
        <taxon>Streptomyces aurantiacus group</taxon>
    </lineage>
</organism>
<name>A0ABT6LXS7_9ACTN</name>
<dbReference type="Pfam" id="PF02371">
    <property type="entry name" value="Transposase_20"/>
    <property type="match status" value="1"/>
</dbReference>
<protein>
    <submittedName>
        <fullName evidence="2">Transposase</fullName>
    </submittedName>
</protein>
<gene>
    <name evidence="2" type="ORF">M2283_008462</name>
</gene>
<dbReference type="Proteomes" id="UP001160499">
    <property type="component" value="Unassembled WGS sequence"/>
</dbReference>
<keyword evidence="3" id="KW-1185">Reference proteome</keyword>
<accession>A0ABT6LXS7</accession>
<evidence type="ECO:0000259" key="1">
    <source>
        <dbReference type="Pfam" id="PF02371"/>
    </source>
</evidence>
<evidence type="ECO:0000313" key="3">
    <source>
        <dbReference type="Proteomes" id="UP001160499"/>
    </source>
</evidence>
<dbReference type="RefSeq" id="WP_280881870.1">
    <property type="nucleotide sequence ID" value="NZ_JARXVH010000020.1"/>
</dbReference>
<dbReference type="EMBL" id="JARXVH010000020">
    <property type="protein sequence ID" value="MDH6221120.1"/>
    <property type="molecule type" value="Genomic_DNA"/>
</dbReference>
<proteinExistence type="predicted"/>
<dbReference type="InterPro" id="IPR003346">
    <property type="entry name" value="Transposase_20"/>
</dbReference>
<sequence length="121" mass="13077">MADELVALNQQIAVRDELIAARFCDHELADLIASLPVVGPLLGAEFLAAGASDMTRFGGADRLASYAGLARVPRGSGTISGNLHRPRRCRRGFQRVLHLGAYQHPQLRGVSPLLRGHTGRR</sequence>
<feature type="domain" description="Transposase IS116/IS110/IS902 C-terminal" evidence="1">
    <location>
        <begin position="30"/>
        <end position="101"/>
    </location>
</feature>
<dbReference type="InterPro" id="IPR047650">
    <property type="entry name" value="Transpos_IS110"/>
</dbReference>
<dbReference type="PANTHER" id="PTHR33055">
    <property type="entry name" value="TRANSPOSASE FOR INSERTION SEQUENCE ELEMENT IS1111A"/>
    <property type="match status" value="1"/>
</dbReference>
<reference evidence="2 3" key="1">
    <citation type="submission" date="2023-04" db="EMBL/GenBank/DDBJ databases">
        <title>Forest soil microbial communities from Buena Vista Peninsula, Colon Province, Panama.</title>
        <authorList>
            <person name="Bouskill N."/>
        </authorList>
    </citation>
    <scope>NUCLEOTIDE SEQUENCE [LARGE SCALE GENOMIC DNA]</scope>
    <source>
        <strain evidence="2 3">GGS1</strain>
    </source>
</reference>
<evidence type="ECO:0000313" key="2">
    <source>
        <dbReference type="EMBL" id="MDH6221120.1"/>
    </source>
</evidence>